<sequence>MVYKYRRRPYRRYRRRNQLYHPRKHFWRRRRWHPYRRRRRTTEVLREHRPRKQKWITVRGWEILGICGSTWFFNTQGQLVIKQNIKNTLPVVYLNNLGINNANSIPQGNNCKFKDFCGGYGNATFTLSGLAERARLGMCKFSETFEGYTWIKFIGATFTLVPAPEVDYLFKLVNRAPFGTEEETKAETKWTHPGNLLLQQGTRIVESNKRRHCCKWPRIRYRPPPAYEGWYSIDQFCKFALVKYMWTTVSLNNPMGIPPYKDNTSSEDNGPLTNKWWQDGCKDKNTNLYAPIWIDRENYNREFNSDGGNSWKDWIITDNKKPKHSPFCPPVFTTEYQNTLWIMYKFWFKVGGTTLQNFYPIYPVQEIGPPPKKQNPCPSCIQPGDLEENGLLTDTAYERITGTGELKQELLRKLTRKLRQLQKKRPKTVRFGPKTEYYC</sequence>
<proteinExistence type="inferred from homology"/>
<evidence type="ECO:0000313" key="7">
    <source>
        <dbReference type="EMBL" id="AYP28793.1"/>
    </source>
</evidence>
<accession>A0A3G2YSZ5</accession>
<evidence type="ECO:0000256" key="5">
    <source>
        <dbReference type="ARBA" id="ARBA00022844"/>
    </source>
</evidence>
<reference evidence="7 8" key="1">
    <citation type="submission" date="2018-10" db="EMBL/GenBank/DDBJ databases">
        <title>Uncovering a Universe of Circular DNA Viruses in Animal Metagenomes.</title>
        <authorList>
            <person name="Tisza M."/>
            <person name="Buck C."/>
            <person name="Pastrana D."/>
            <person name="Welch N."/>
            <person name="Peretti A."/>
        </authorList>
    </citation>
    <scope>NUCLEOTIDE SEQUENCE [LARGE SCALE GENOMIC DNA]</scope>
    <source>
        <strain evidence="7">Ctbb005</strain>
    </source>
</reference>
<evidence type="ECO:0000256" key="2">
    <source>
        <dbReference type="ARBA" id="ARBA00006131"/>
    </source>
</evidence>
<dbReference type="GeneID" id="80527582"/>
<dbReference type="Proteomes" id="UP000289672">
    <property type="component" value="Segment"/>
</dbReference>
<dbReference type="GO" id="GO:0039615">
    <property type="term" value="C:T=1 icosahedral viral capsid"/>
    <property type="evidence" value="ECO:0007669"/>
    <property type="project" value="UniProtKB-UniRule"/>
</dbReference>
<keyword evidence="8" id="KW-1185">Reference proteome</keyword>
<evidence type="ECO:0000256" key="6">
    <source>
        <dbReference type="RuleBase" id="RU361230"/>
    </source>
</evidence>
<evidence type="ECO:0000256" key="4">
    <source>
        <dbReference type="ARBA" id="ARBA00022561"/>
    </source>
</evidence>
<dbReference type="KEGG" id="vg:80527582"/>
<keyword evidence="4 6" id="KW-0167">Capsid protein</keyword>
<dbReference type="EMBL" id="MK012471">
    <property type="protein sequence ID" value="AYP28793.1"/>
    <property type="molecule type" value="Genomic_DNA"/>
</dbReference>
<comment type="subcellular location">
    <subcellularLocation>
        <location evidence="1 6">Virion</location>
    </subcellularLocation>
</comment>
<keyword evidence="5 6" id="KW-0946">Virion</keyword>
<evidence type="ECO:0000256" key="1">
    <source>
        <dbReference type="ARBA" id="ARBA00004328"/>
    </source>
</evidence>
<comment type="function">
    <text evidence="6">Self-assembles to form an icosahedral capsid.</text>
</comment>
<keyword evidence="3 6" id="KW-1140">T=1 icosahedral capsid protein</keyword>
<protein>
    <recommendedName>
        <fullName evidence="6">Capsid protein</fullName>
    </recommendedName>
</protein>
<evidence type="ECO:0000313" key="8">
    <source>
        <dbReference type="Proteomes" id="UP000289672"/>
    </source>
</evidence>
<organism evidence="7 8">
    <name type="scientific">Anelloviridae sp</name>
    <dbReference type="NCBI Taxonomy" id="2055263"/>
    <lineage>
        <taxon>Viruses</taxon>
        <taxon>Monodnaviria</taxon>
        <taxon>Shotokuvirae</taxon>
        <taxon>Commensaviricota</taxon>
        <taxon>Cardeaviricetes</taxon>
        <taxon>Sanitavirales</taxon>
        <taxon>Anelloviridae</taxon>
    </lineage>
</organism>
<comment type="similarity">
    <text evidence="2 6">Belongs to the anelloviridae capsid protein family.</text>
</comment>
<dbReference type="RefSeq" id="YP_010790256.1">
    <property type="nucleotide sequence ID" value="NC_075384.1"/>
</dbReference>
<dbReference type="Pfam" id="PF02956">
    <property type="entry name" value="TT_ORF1"/>
    <property type="match status" value="1"/>
</dbReference>
<dbReference type="InterPro" id="IPR004219">
    <property type="entry name" value="TTvirus_Unk"/>
</dbReference>
<name>A0A3G2YSZ5_9VIRU</name>
<evidence type="ECO:0000256" key="3">
    <source>
        <dbReference type="ARBA" id="ARBA00022431"/>
    </source>
</evidence>